<dbReference type="EMBL" id="JYIJ01000019">
    <property type="protein sequence ID" value="KWW97710.1"/>
    <property type="molecule type" value="Genomic_DNA"/>
</dbReference>
<gene>
    <name evidence="1" type="ORF">TH66_19580</name>
    <name evidence="2" type="ORF">TR74_22865</name>
</gene>
<comment type="caution">
    <text evidence="2">The sequence shown here is derived from an EMBL/GenBank/DDBJ whole genome shotgun (WGS) entry which is preliminary data.</text>
</comment>
<reference evidence="3" key="1">
    <citation type="submission" date="2015-02" db="EMBL/GenBank/DDBJ databases">
        <title>Physiological reanalysis, assessment of diazotrophy, and genome sequences of multiple isolates of Streptomyces thermoautotrophicus.</title>
        <authorList>
            <person name="MacKellar D.C."/>
            <person name="Lieber L."/>
            <person name="Norman J."/>
            <person name="Bolger A."/>
            <person name="Tobin C."/>
            <person name="Murray J.W."/>
            <person name="Friesen M."/>
            <person name="Prell J."/>
        </authorList>
    </citation>
    <scope>NUCLEOTIDE SEQUENCE [LARGE SCALE GENOMIC DNA]</scope>
    <source>
        <strain evidence="3">UBT1</strain>
    </source>
</reference>
<dbReference type="InterPro" id="IPR043519">
    <property type="entry name" value="NT_sf"/>
</dbReference>
<name>A0A132N7S0_9ACTN</name>
<dbReference type="SUPFAM" id="SSF81301">
    <property type="entry name" value="Nucleotidyltransferase"/>
    <property type="match status" value="1"/>
</dbReference>
<protein>
    <submittedName>
        <fullName evidence="2">Uncharacterized protein</fullName>
    </submittedName>
</protein>
<dbReference type="Gene3D" id="3.40.50.300">
    <property type="entry name" value="P-loop containing nucleotide triphosphate hydrolases"/>
    <property type="match status" value="1"/>
</dbReference>
<evidence type="ECO:0000313" key="4">
    <source>
        <dbReference type="Proteomes" id="UP000070659"/>
    </source>
</evidence>
<organism evidence="2 3">
    <name type="scientific">Carbonactinospora thermoautotrophica</name>
    <dbReference type="NCBI Taxonomy" id="1469144"/>
    <lineage>
        <taxon>Bacteria</taxon>
        <taxon>Bacillati</taxon>
        <taxon>Actinomycetota</taxon>
        <taxon>Actinomycetes</taxon>
        <taxon>Kitasatosporales</taxon>
        <taxon>Carbonactinosporaceae</taxon>
        <taxon>Carbonactinospora</taxon>
    </lineage>
</organism>
<accession>A0A132N7S0</accession>
<reference evidence="2 4" key="2">
    <citation type="submission" date="2015-02" db="EMBL/GenBank/DDBJ databases">
        <title>Physiological reanalysis, assessment of diazotrophy, and genome sequences of multiple isolates of Streptomyces thermoautotrophicus.</title>
        <authorList>
            <person name="MacKellar D.C."/>
            <person name="Lieber L."/>
            <person name="Norman J."/>
            <person name="Bolger A."/>
            <person name="Tobin C."/>
            <person name="Murray J.W."/>
            <person name="Prell J."/>
        </authorList>
    </citation>
    <scope>NUCLEOTIDE SEQUENCE [LARGE SCALE GENOMIC DNA]</scope>
    <source>
        <strain evidence="2 4">UBT1</strain>
    </source>
</reference>
<dbReference type="EMBL" id="JYIK01001112">
    <property type="protein sequence ID" value="KWX06159.1"/>
    <property type="molecule type" value="Genomic_DNA"/>
</dbReference>
<sequence>MSTSADTPPALEVPGNLAAAVLRLSEKDRRRFSEALGQLHAVNAQLWEAEDLARDSALPLPQLGRYKRRIDLLNQERNRLIERIDLSLTGLGHDAANDAPLHTETLGSALDRLSVLTLRLFHTARAARDSVGISRSRLPALRTQLDQLRTGLDALVAEVTAGTRRLPSGQRFKLYGREATVREPVRVSPNIDQVIAFGGLSECGKSSSAQYLRYATGTYRFKIGYLLDSAVVRAGLADPYLLPSEQQAELLLAELNRFADAHAEARRFTIESVHDDRLIAALKRHLGGRLRIVYLDVPFPVRVRRARVPEAAVRAKDQVKTDRGAHRVANIADHLVNNSGTVHSLRARLRVIAAPAQPIPVRTSPVPALGLPADVTEAVERSVAALGGDDIGLVALTGSAAEGGWSRGWSDLDLLVVAEQRCAPAVEEAVRGLRRSLAEPDPVKVALTLVTPAEVAARAVQPRVLYSLWRIGSGQHPVLHVRPDLRLPRVEPDEVALAAERELPVVVVTLRRLRALAGTDRFDLRATYKHLLLVCRLALHIQGHWVPDQEEVVPAARRELDGLSGFEVPPLTTVRDAYVTGTEERVTDAVLAAADELLDWYEHQLIA</sequence>
<dbReference type="PATRIC" id="fig|1469144.8.peg.509"/>
<dbReference type="Proteomes" id="UP000070598">
    <property type="component" value="Unassembled WGS sequence"/>
</dbReference>
<dbReference type="RefSeq" id="WP_079046348.1">
    <property type="nucleotide sequence ID" value="NZ_JYIJ01000019.1"/>
</dbReference>
<dbReference type="OrthoDB" id="3414268at2"/>
<dbReference type="AlphaFoldDB" id="A0A132N7S0"/>
<evidence type="ECO:0000313" key="2">
    <source>
        <dbReference type="EMBL" id="KWX06159.1"/>
    </source>
</evidence>
<dbReference type="Proteomes" id="UP000070659">
    <property type="component" value="Unassembled WGS sequence"/>
</dbReference>
<dbReference type="Pfam" id="PF14063">
    <property type="entry name" value="DUF4254"/>
    <property type="match status" value="1"/>
</dbReference>
<dbReference type="SUPFAM" id="SSF52540">
    <property type="entry name" value="P-loop containing nucleoside triphosphate hydrolases"/>
    <property type="match status" value="1"/>
</dbReference>
<proteinExistence type="predicted"/>
<evidence type="ECO:0000313" key="3">
    <source>
        <dbReference type="Proteomes" id="UP000070598"/>
    </source>
</evidence>
<dbReference type="InterPro" id="IPR025350">
    <property type="entry name" value="DUF4254"/>
</dbReference>
<evidence type="ECO:0000313" key="1">
    <source>
        <dbReference type="EMBL" id="KWW97710.1"/>
    </source>
</evidence>
<dbReference type="InterPro" id="IPR027417">
    <property type="entry name" value="P-loop_NTPase"/>
</dbReference>